<evidence type="ECO:0000259" key="2">
    <source>
        <dbReference type="Pfam" id="PF25583"/>
    </source>
</evidence>
<dbReference type="InterPro" id="IPR026881">
    <property type="entry name" value="WYL_dom"/>
</dbReference>
<name>A0ABT9PI59_9ACTO</name>
<dbReference type="InterPro" id="IPR051534">
    <property type="entry name" value="CBASS_pafABC_assoc_protein"/>
</dbReference>
<protein>
    <submittedName>
        <fullName evidence="3">Proteasome accessory factor B</fullName>
    </submittedName>
</protein>
<dbReference type="Pfam" id="PF25583">
    <property type="entry name" value="WCX"/>
    <property type="match status" value="1"/>
</dbReference>
<feature type="domain" description="WCX" evidence="2">
    <location>
        <begin position="234"/>
        <end position="294"/>
    </location>
</feature>
<reference evidence="3 4" key="1">
    <citation type="submission" date="2023-07" db="EMBL/GenBank/DDBJ databases">
        <title>Sequencing the genomes of 1000 actinobacteria strains.</title>
        <authorList>
            <person name="Klenk H.-P."/>
        </authorList>
    </citation>
    <scope>NUCLEOTIDE SEQUENCE [LARGE SCALE GENOMIC DNA]</scope>
    <source>
        <strain evidence="3 4">DSM 19515</strain>
    </source>
</reference>
<keyword evidence="3" id="KW-0647">Proteasome</keyword>
<evidence type="ECO:0000313" key="4">
    <source>
        <dbReference type="Proteomes" id="UP001230145"/>
    </source>
</evidence>
<gene>
    <name evidence="3" type="ORF">J2S45_001063</name>
</gene>
<dbReference type="Proteomes" id="UP001230145">
    <property type="component" value="Unassembled WGS sequence"/>
</dbReference>
<dbReference type="EMBL" id="JAUSQL010000001">
    <property type="protein sequence ID" value="MDP9832384.1"/>
    <property type="molecule type" value="Genomic_DNA"/>
</dbReference>
<evidence type="ECO:0000313" key="3">
    <source>
        <dbReference type="EMBL" id="MDP9832384.1"/>
    </source>
</evidence>
<proteinExistence type="predicted"/>
<sequence>MKNVRTVSERRFSLLVALRQGHLTARQMLDMPAYRELDPANGQRYLERDIQVLRESGYRIDIDAENRYILADQNILVDGTDVEMSILRSLLGSKATSHALAFAQSAVTKLLSSGEARAGESRLAPRLPRGDAALAIAPAIQRACRIAFDYRSTSSRAASRRVVEPMRLEVHLDAFYLRGYQVSSDSGSGVGMRLFKVDRIVGKVELLDEPITHEAPASFPTTFTPVDAVVRTSRELPLASRASEVRQADGGYELILTAVDRAELYEDLFFYGLDARLVGPPELVADFEARVAHLASLGGEHD</sequence>
<dbReference type="InterPro" id="IPR057727">
    <property type="entry name" value="WCX_dom"/>
</dbReference>
<comment type="caution">
    <text evidence="3">The sequence shown here is derived from an EMBL/GenBank/DDBJ whole genome shotgun (WGS) entry which is preliminary data.</text>
</comment>
<dbReference type="Pfam" id="PF13280">
    <property type="entry name" value="WYL"/>
    <property type="match status" value="1"/>
</dbReference>
<dbReference type="GO" id="GO:0000502">
    <property type="term" value="C:proteasome complex"/>
    <property type="evidence" value="ECO:0007669"/>
    <property type="project" value="UniProtKB-KW"/>
</dbReference>
<feature type="domain" description="WYL" evidence="1">
    <location>
        <begin position="135"/>
        <end position="200"/>
    </location>
</feature>
<dbReference type="PANTHER" id="PTHR34580">
    <property type="match status" value="1"/>
</dbReference>
<organism evidence="3 4">
    <name type="scientific">Trueperella abortisuis</name>
    <dbReference type="NCBI Taxonomy" id="445930"/>
    <lineage>
        <taxon>Bacteria</taxon>
        <taxon>Bacillati</taxon>
        <taxon>Actinomycetota</taxon>
        <taxon>Actinomycetes</taxon>
        <taxon>Actinomycetales</taxon>
        <taxon>Actinomycetaceae</taxon>
        <taxon>Trueperella</taxon>
    </lineage>
</organism>
<accession>A0ABT9PI59</accession>
<evidence type="ECO:0000259" key="1">
    <source>
        <dbReference type="Pfam" id="PF13280"/>
    </source>
</evidence>
<dbReference type="PROSITE" id="PS52050">
    <property type="entry name" value="WYL"/>
    <property type="match status" value="1"/>
</dbReference>
<dbReference type="PANTHER" id="PTHR34580:SF1">
    <property type="entry name" value="PROTEIN PAFC"/>
    <property type="match status" value="1"/>
</dbReference>
<dbReference type="RefSeq" id="WP_307634765.1">
    <property type="nucleotide sequence ID" value="NZ_JAUSQL010000001.1"/>
</dbReference>
<keyword evidence="4" id="KW-1185">Reference proteome</keyword>